<dbReference type="AlphaFoldDB" id="A0A1F4USN0"/>
<accession>A0A1F4USN0</accession>
<dbReference type="CDD" id="cd02440">
    <property type="entry name" value="AdoMet_MTases"/>
    <property type="match status" value="1"/>
</dbReference>
<dbReference type="PANTHER" id="PTHR43591">
    <property type="entry name" value="METHYLTRANSFERASE"/>
    <property type="match status" value="1"/>
</dbReference>
<dbReference type="GO" id="GO:0008757">
    <property type="term" value="F:S-adenosylmethionine-dependent methyltransferase activity"/>
    <property type="evidence" value="ECO:0007669"/>
    <property type="project" value="InterPro"/>
</dbReference>
<organism evidence="2 3">
    <name type="scientific">candidate division WWE3 bacterium RIFCSPHIGHO2_01_FULL_42_13</name>
    <dbReference type="NCBI Taxonomy" id="1802617"/>
    <lineage>
        <taxon>Bacteria</taxon>
        <taxon>Katanobacteria</taxon>
    </lineage>
</organism>
<dbReference type="Gene3D" id="3.40.50.150">
    <property type="entry name" value="Vaccinia Virus protein VP39"/>
    <property type="match status" value="1"/>
</dbReference>
<proteinExistence type="predicted"/>
<sequence length="207" mass="24516">MNKMFDQYRTDFFNKLNFDFEKGRKILDIGCGDGKDAEVFIKKFKLVTYGVDVYTNPEITNVKGLKFIEDKNGVLKLPFKDNTFDYVYMHDVLHHVDEKNQSYEMHLLGLKEAKRVVKPGGSVIVVEGNRFNPLFYPHMVLMLGHQHFTQKYFKKIIRGVFDDVEFKFFECHFYPEKLLPIFYLYERFMETFSPEALLAYNVAVARK</sequence>
<reference evidence="2 3" key="1">
    <citation type="journal article" date="2016" name="Nat. Commun.">
        <title>Thousands of microbial genomes shed light on interconnected biogeochemical processes in an aquifer system.</title>
        <authorList>
            <person name="Anantharaman K."/>
            <person name="Brown C.T."/>
            <person name="Hug L.A."/>
            <person name="Sharon I."/>
            <person name="Castelle C.J."/>
            <person name="Probst A.J."/>
            <person name="Thomas B.C."/>
            <person name="Singh A."/>
            <person name="Wilkins M.J."/>
            <person name="Karaoz U."/>
            <person name="Brodie E.L."/>
            <person name="Williams K.H."/>
            <person name="Hubbard S.S."/>
            <person name="Banfield J.F."/>
        </authorList>
    </citation>
    <scope>NUCLEOTIDE SEQUENCE [LARGE SCALE GENOMIC DNA]</scope>
</reference>
<name>A0A1F4USN0_UNCKA</name>
<comment type="caution">
    <text evidence="2">The sequence shown here is derived from an EMBL/GenBank/DDBJ whole genome shotgun (WGS) entry which is preliminary data.</text>
</comment>
<dbReference type="EMBL" id="MEVA01000016">
    <property type="protein sequence ID" value="OGC47183.1"/>
    <property type="molecule type" value="Genomic_DNA"/>
</dbReference>
<dbReference type="Pfam" id="PF08241">
    <property type="entry name" value="Methyltransf_11"/>
    <property type="match status" value="1"/>
</dbReference>
<dbReference type="STRING" id="1802617.A2886_00870"/>
<evidence type="ECO:0000313" key="3">
    <source>
        <dbReference type="Proteomes" id="UP000176608"/>
    </source>
</evidence>
<dbReference type="PANTHER" id="PTHR43591:SF24">
    <property type="entry name" value="2-METHOXY-6-POLYPRENYL-1,4-BENZOQUINOL METHYLASE, MITOCHONDRIAL"/>
    <property type="match status" value="1"/>
</dbReference>
<protein>
    <recommendedName>
        <fullName evidence="1">Methyltransferase type 11 domain-containing protein</fullName>
    </recommendedName>
</protein>
<dbReference type="SUPFAM" id="SSF53335">
    <property type="entry name" value="S-adenosyl-L-methionine-dependent methyltransferases"/>
    <property type="match status" value="1"/>
</dbReference>
<gene>
    <name evidence="2" type="ORF">A2886_00870</name>
</gene>
<evidence type="ECO:0000313" key="2">
    <source>
        <dbReference type="EMBL" id="OGC47183.1"/>
    </source>
</evidence>
<feature type="domain" description="Methyltransferase type 11" evidence="1">
    <location>
        <begin position="27"/>
        <end position="125"/>
    </location>
</feature>
<dbReference type="Proteomes" id="UP000176608">
    <property type="component" value="Unassembled WGS sequence"/>
</dbReference>
<dbReference type="InterPro" id="IPR029063">
    <property type="entry name" value="SAM-dependent_MTases_sf"/>
</dbReference>
<evidence type="ECO:0000259" key="1">
    <source>
        <dbReference type="Pfam" id="PF08241"/>
    </source>
</evidence>
<dbReference type="InterPro" id="IPR013216">
    <property type="entry name" value="Methyltransf_11"/>
</dbReference>